<comment type="caution">
    <text evidence="3">The sequence shown here is derived from an EMBL/GenBank/DDBJ whole genome shotgun (WGS) entry which is preliminary data.</text>
</comment>
<dbReference type="InterPro" id="IPR005084">
    <property type="entry name" value="CBM6"/>
</dbReference>
<dbReference type="PROSITE" id="PS51175">
    <property type="entry name" value="CBM6"/>
    <property type="match status" value="1"/>
</dbReference>
<evidence type="ECO:0000313" key="3">
    <source>
        <dbReference type="EMBL" id="MFC0513032.1"/>
    </source>
</evidence>
<dbReference type="EMBL" id="JBHLTS010000004">
    <property type="protein sequence ID" value="MFC0513032.1"/>
    <property type="molecule type" value="Genomic_DNA"/>
</dbReference>
<dbReference type="SUPFAM" id="SSF49785">
    <property type="entry name" value="Galactose-binding domain-like"/>
    <property type="match status" value="1"/>
</dbReference>
<feature type="domain" description="CBM6" evidence="2">
    <location>
        <begin position="390"/>
        <end position="526"/>
    </location>
</feature>
<name>A0ABV6L1B7_9SPHI</name>
<keyword evidence="1" id="KW-0732">Signal</keyword>
<accession>A0ABV6L1B7</accession>
<evidence type="ECO:0000259" key="2">
    <source>
        <dbReference type="PROSITE" id="PS51175"/>
    </source>
</evidence>
<dbReference type="RefSeq" id="WP_377020905.1">
    <property type="nucleotide sequence ID" value="NZ_JBHLTS010000004.1"/>
</dbReference>
<keyword evidence="4" id="KW-1185">Reference proteome</keyword>
<protein>
    <submittedName>
        <fullName evidence="3">DUF5010 domain-containing protein</fullName>
    </submittedName>
</protein>
<dbReference type="Gene3D" id="2.60.120.260">
    <property type="entry name" value="Galactose-binding domain-like"/>
    <property type="match status" value="1"/>
</dbReference>
<gene>
    <name evidence="3" type="ORF">ACFFGT_02435</name>
</gene>
<sequence>MAAFYRCVNTIVMIKYLKFITIVLAVSLCAMACSKKGGNPPEPVKPVVDPPAKPEGPYLGVTLGFQYSAQLTGPPDYPQMQNRSMYNPDPAHPELTWLSWAEQLGQAGVDFVCPNLTGSKPNDNGSPVKIAAMLDALNKLGLSSKIKIALFDDNAASWTAQWNMANGRGYGYAQPFDISDPNNWKYIYDYNYKLFFETIPDANRFKIAGRPVIIIWTCNPTFVGNAAGNASRAITYIRQKCKADFGFNPYIILNGDFFTSDPSCASPGIADAKHNWFGPPSSPYTLGSWNSVNTGVVVPQFQNPAKGGSYLNPDHGKLFSDGLAGTVGRGAQLTLCEGFTDYEEDAAMWRAANINPDGSVRDYSQSGYDYPNQRINILRKYSSDPFPSVLKLEAEGCDQFYGAAGGNGRVNYYRNGNIAVYGTSDAGGGHHVGSIQAGEALEWNELPFGTAGGHIQLRIATDNADTRVHIEIDGTALPAKNLPNTGGLDKWSTFDYGTVNNTAKSYHKIKVVFEKGGVNFNWMQIAGS</sequence>
<dbReference type="Proteomes" id="UP001589828">
    <property type="component" value="Unassembled WGS sequence"/>
</dbReference>
<evidence type="ECO:0000313" key="4">
    <source>
        <dbReference type="Proteomes" id="UP001589828"/>
    </source>
</evidence>
<dbReference type="InterPro" id="IPR006584">
    <property type="entry name" value="Cellulose-bd_IV"/>
</dbReference>
<dbReference type="InterPro" id="IPR008979">
    <property type="entry name" value="Galactose-bd-like_sf"/>
</dbReference>
<dbReference type="InterPro" id="IPR032178">
    <property type="entry name" value="DUF5010"/>
</dbReference>
<dbReference type="CDD" id="cd04080">
    <property type="entry name" value="CBM6_cellulase-like"/>
    <property type="match status" value="1"/>
</dbReference>
<organism evidence="3 4">
    <name type="scientific">Mucilaginibacter angelicae</name>
    <dbReference type="NCBI Taxonomy" id="869718"/>
    <lineage>
        <taxon>Bacteria</taxon>
        <taxon>Pseudomonadati</taxon>
        <taxon>Bacteroidota</taxon>
        <taxon>Sphingobacteriia</taxon>
        <taxon>Sphingobacteriales</taxon>
        <taxon>Sphingobacteriaceae</taxon>
        <taxon>Mucilaginibacter</taxon>
    </lineage>
</organism>
<evidence type="ECO:0000256" key="1">
    <source>
        <dbReference type="ARBA" id="ARBA00022729"/>
    </source>
</evidence>
<reference evidence="3 4" key="1">
    <citation type="submission" date="2024-09" db="EMBL/GenBank/DDBJ databases">
        <authorList>
            <person name="Sun Q."/>
            <person name="Mori K."/>
        </authorList>
    </citation>
    <scope>NUCLEOTIDE SEQUENCE [LARGE SCALE GENOMIC DNA]</scope>
    <source>
        <strain evidence="3 4">NCAIM B.02415</strain>
    </source>
</reference>
<dbReference type="Pfam" id="PF18099">
    <property type="entry name" value="CBM_35_2"/>
    <property type="match status" value="1"/>
</dbReference>
<dbReference type="InterPro" id="IPR041342">
    <property type="entry name" value="CBM35"/>
</dbReference>
<dbReference type="Pfam" id="PF16402">
    <property type="entry name" value="DUF5010"/>
    <property type="match status" value="1"/>
</dbReference>
<dbReference type="SMART" id="SM00606">
    <property type="entry name" value="CBD_IV"/>
    <property type="match status" value="1"/>
</dbReference>
<proteinExistence type="predicted"/>